<dbReference type="CDD" id="cd04056">
    <property type="entry name" value="Peptidases_S53"/>
    <property type="match status" value="1"/>
</dbReference>
<dbReference type="PANTHER" id="PTHR46375:SF3">
    <property type="entry name" value="KELCH REPEAT AND BTB DOMAIN-CONTAINING PROTEIN 13"/>
    <property type="match status" value="1"/>
</dbReference>
<accession>A0ABU7P9G0</accession>
<feature type="signal peptide" evidence="6">
    <location>
        <begin position="1"/>
        <end position="50"/>
    </location>
</feature>
<feature type="chain" id="PRO_5046473302" evidence="6">
    <location>
        <begin position="51"/>
        <end position="1437"/>
    </location>
</feature>
<name>A0ABU7P9G0_9ACTN</name>
<feature type="domain" description="Peptidase S53" evidence="7">
    <location>
        <begin position="112"/>
        <end position="465"/>
    </location>
</feature>
<dbReference type="Pfam" id="PF13620">
    <property type="entry name" value="CarboxypepD_reg"/>
    <property type="match status" value="2"/>
</dbReference>
<dbReference type="SUPFAM" id="SSF117281">
    <property type="entry name" value="Kelch motif"/>
    <property type="match status" value="1"/>
</dbReference>
<dbReference type="SMART" id="SM00612">
    <property type="entry name" value="Kelch"/>
    <property type="match status" value="3"/>
</dbReference>
<dbReference type="InterPro" id="IPR008969">
    <property type="entry name" value="CarboxyPept-like_regulatory"/>
</dbReference>
<dbReference type="Gene3D" id="2.60.120.260">
    <property type="entry name" value="Galactose-binding domain-like"/>
    <property type="match status" value="1"/>
</dbReference>
<sequence>MHVPRTADRTPAGRPRPRPAATRRIPAAATAAVLAVLAALAVLLPQQATAAPTGSGGAPVSVEPACGTPKPGHFSCFALRRTDHTASLGVQRGAPAGDTSGDASGAAAAPDGYAPADLRSAYALPADGGAGTTIAVVDAYDDPNAEADLAVYRQQYGLPACTADSGCFRKADEHGGAAYPASDEGWAGEISLDLDMVSAVAPQAHILLVEADSSLSDDLGTAVDTAVSLGAKYVSNSWGGYGDSTDDLAYDEAYFNHPGVAVVFSSGDDGYGVSYPASSPYVTSVGGTSLVRDGSARGWDESVWNGVTEHADGPHWGATGSGCSAVEPKPAFQSAVDCAGRSVADVSAVADPATGVAVYNSFSDAGWNVYGGTSAAAPIIAGVYALAGDPVAGTYPAAYPYQRSGALNDVTRGDDASCPDSSLCGYGTTPDCTPAYTCQAQPGYDGPTGLGTPQGVTAFRPGPHGTVSGTVTDAATGAPLAGATVALGADRATTDAQGRYRLDVPAGGYPLTVSAFGYQDDDAGTVQVDDGAALTEDAALTAVPSQVLSGTVKDGGGHGWGLYAKITLDGVPGAVFTDPATGRYTVKVPMNRTYTVHATALSAGYRPAETTAAVGSGPRTADLSLPLNTTGALPPGYAMTYHGGESQSFATAAAPGGWTVRNHTPAGGWQFDDPLNRGNQTGGAGRFAEVDDYALGWAPADTELLSPGYDFSAETKPELQFDTALPSLYRLGDLTASVDASTDGGSTWTTLWQHTDVLGGPAHETVPLADYAGKPSVRLRFHFTGSLTGIWQIDDVAVGTPTLVTRPGGLLVGRVGDANTGAGVLGATVGEPAAPADAARTVASPGDPAVGDGWYRMFSAGTGRQQVTAGLPDFGYPQITSKVTVAQNAVTRADFALHPAQLRYSVSSVAASVPWGDSRTVQVTVRNTGGSPATFSLGEQRLGAAAAPAAGPAVDRVPSAITPTTLAAAGARRAATAGAAPTTAPPTDQAWQPLADLPTAAFGGVAAVDHGVLYAGLGEAPGGQWSRGFAAYDPAAGGWHALTAPTTARFSPAYGFVRDKLYVTGGRDAAGNPVSGGEVYDPASDTWSQTADEPHPYGGSGSVVVGDRLYVVGGCDWLGCGTNDVQVYDPATDTWSAGPSYPEPISYPVCGATDGVVYCAGGAYEPATGSPTDTAHTYALDPRSGSWRRVHDAPSDVWGATGTTAGGDLLVAGGSQISADAVTNQAERYDPADDSWSALPSLPQPVLEAQSAPGWYAVGGSDAYGVPRATVQQLAGYDQAHGDVPWLAESAAKLTVKAGGSVTVELTLDASAMTSADAGSHRAALLVDSDTPYGSPALPVTMTVAPPSGWGLLTGTVTGRAADGTTTPLAGAVVEVDSRNGDFTLATGTDGSYALWLPAKDNPLTVVVAATGYRPATGTVRIVKEGAVTADFALREL</sequence>
<dbReference type="Proteomes" id="UP001344658">
    <property type="component" value="Unassembled WGS sequence"/>
</dbReference>
<comment type="caution">
    <text evidence="8">The sequence shown here is derived from an EMBL/GenBank/DDBJ whole genome shotgun (WGS) entry which is preliminary data.</text>
</comment>
<keyword evidence="3 4" id="KW-0720">Serine protease</keyword>
<dbReference type="Gene3D" id="2.60.40.1120">
    <property type="entry name" value="Carboxypeptidase-like, regulatory domain"/>
    <property type="match status" value="2"/>
</dbReference>
<reference evidence="8 9" key="1">
    <citation type="submission" date="2023-12" db="EMBL/GenBank/DDBJ databases">
        <title>Streptomyces sp. V4-01.</title>
        <authorList>
            <person name="Somphong A."/>
            <person name="Phongsopitanun W."/>
        </authorList>
    </citation>
    <scope>NUCLEOTIDE SEQUENCE [LARGE SCALE GENOMIC DNA]</scope>
    <source>
        <strain evidence="8 9">V4-01</strain>
    </source>
</reference>
<dbReference type="Gene3D" id="3.40.50.200">
    <property type="entry name" value="Peptidase S8/S53 domain"/>
    <property type="match status" value="1"/>
</dbReference>
<feature type="active site" description="Charge relay system" evidence="4">
    <location>
        <position position="174"/>
    </location>
</feature>
<dbReference type="InterPro" id="IPR052392">
    <property type="entry name" value="Kelch-BTB_domain-containing"/>
</dbReference>
<protein>
    <submittedName>
        <fullName evidence="8">Carboxypeptidase regulatory-like domain-containing protein</fullName>
    </submittedName>
</protein>
<comment type="similarity">
    <text evidence="4">Belongs to the peptidase S8 family.</text>
</comment>
<evidence type="ECO:0000256" key="4">
    <source>
        <dbReference type="PROSITE-ProRule" id="PRU01240"/>
    </source>
</evidence>
<keyword evidence="1 4" id="KW-0645">Protease</keyword>
<proteinExistence type="inferred from homology"/>
<evidence type="ECO:0000256" key="1">
    <source>
        <dbReference type="ARBA" id="ARBA00022670"/>
    </source>
</evidence>
<evidence type="ECO:0000256" key="3">
    <source>
        <dbReference type="ARBA" id="ARBA00022825"/>
    </source>
</evidence>
<keyword evidence="2 4" id="KW-0378">Hydrolase</keyword>
<dbReference type="InterPro" id="IPR023828">
    <property type="entry name" value="Peptidase_S8_Ser-AS"/>
</dbReference>
<dbReference type="PANTHER" id="PTHR46375">
    <property type="entry name" value="KELCH REPEAT AND BTB DOMAIN-CONTAINING PROTEIN 13-RELATED"/>
    <property type="match status" value="1"/>
</dbReference>
<evidence type="ECO:0000259" key="7">
    <source>
        <dbReference type="PROSITE" id="PS51695"/>
    </source>
</evidence>
<evidence type="ECO:0000256" key="2">
    <source>
        <dbReference type="ARBA" id="ARBA00022801"/>
    </source>
</evidence>
<keyword evidence="9" id="KW-1185">Reference proteome</keyword>
<keyword evidence="6" id="KW-0732">Signal</keyword>
<dbReference type="InterPro" id="IPR036852">
    <property type="entry name" value="Peptidase_S8/S53_dom_sf"/>
</dbReference>
<evidence type="ECO:0000256" key="6">
    <source>
        <dbReference type="SAM" id="SignalP"/>
    </source>
</evidence>
<dbReference type="InterPro" id="IPR006652">
    <property type="entry name" value="Kelch_1"/>
</dbReference>
<evidence type="ECO:0000256" key="5">
    <source>
        <dbReference type="SAM" id="MobiDB-lite"/>
    </source>
</evidence>
<dbReference type="InterPro" id="IPR030400">
    <property type="entry name" value="Sedolisin_dom"/>
</dbReference>
<feature type="region of interest" description="Disordered" evidence="5">
    <location>
        <begin position="1"/>
        <end position="23"/>
    </location>
</feature>
<dbReference type="PROSITE" id="PS51892">
    <property type="entry name" value="SUBTILASE"/>
    <property type="match status" value="1"/>
</dbReference>
<dbReference type="RefSeq" id="WP_330794370.1">
    <property type="nucleotide sequence ID" value="NZ_JAZEWV010000006.1"/>
</dbReference>
<dbReference type="PROSITE" id="PS51695">
    <property type="entry name" value="SEDOLISIN"/>
    <property type="match status" value="1"/>
</dbReference>
<dbReference type="PROSITE" id="PS00138">
    <property type="entry name" value="SUBTILASE_SER"/>
    <property type="match status" value="1"/>
</dbReference>
<gene>
    <name evidence="8" type="ORF">V2S66_10760</name>
</gene>
<feature type="compositionally biased region" description="Low complexity" evidence="5">
    <location>
        <begin position="9"/>
        <end position="23"/>
    </location>
</feature>
<evidence type="ECO:0000313" key="9">
    <source>
        <dbReference type="Proteomes" id="UP001344658"/>
    </source>
</evidence>
<feature type="region of interest" description="Disordered" evidence="5">
    <location>
        <begin position="89"/>
        <end position="109"/>
    </location>
</feature>
<dbReference type="Gene3D" id="2.120.10.80">
    <property type="entry name" value="Kelch-type beta propeller"/>
    <property type="match status" value="2"/>
</dbReference>
<dbReference type="Pfam" id="PF01344">
    <property type="entry name" value="Kelch_1"/>
    <property type="match status" value="2"/>
</dbReference>
<dbReference type="InterPro" id="IPR015915">
    <property type="entry name" value="Kelch-typ_b-propeller"/>
</dbReference>
<dbReference type="EMBL" id="JAZEWV010000006">
    <property type="protein sequence ID" value="MEE4542441.1"/>
    <property type="molecule type" value="Genomic_DNA"/>
</dbReference>
<feature type="active site" description="Charge relay system" evidence="4">
    <location>
        <position position="374"/>
    </location>
</feature>
<feature type="compositionally biased region" description="Low complexity" evidence="5">
    <location>
        <begin position="93"/>
        <end position="109"/>
    </location>
</feature>
<dbReference type="SUPFAM" id="SSF52743">
    <property type="entry name" value="Subtilisin-like"/>
    <property type="match status" value="1"/>
</dbReference>
<dbReference type="SUPFAM" id="SSF49464">
    <property type="entry name" value="Carboxypeptidase regulatory domain-like"/>
    <property type="match status" value="2"/>
</dbReference>
<feature type="active site" description="Charge relay system" evidence="4">
    <location>
        <position position="138"/>
    </location>
</feature>
<organism evidence="8 9">
    <name type="scientific">Actinacidiphila polyblastidii</name>
    <dbReference type="NCBI Taxonomy" id="3110430"/>
    <lineage>
        <taxon>Bacteria</taxon>
        <taxon>Bacillati</taxon>
        <taxon>Actinomycetota</taxon>
        <taxon>Actinomycetes</taxon>
        <taxon>Kitasatosporales</taxon>
        <taxon>Streptomycetaceae</taxon>
        <taxon>Actinacidiphila</taxon>
    </lineage>
</organism>
<evidence type="ECO:0000313" key="8">
    <source>
        <dbReference type="EMBL" id="MEE4542441.1"/>
    </source>
</evidence>